<keyword evidence="12" id="KW-1185">Reference proteome</keyword>
<dbReference type="SUPFAM" id="SSF52343">
    <property type="entry name" value="Ferredoxin reductase-like, C-terminal NADP-linked domain"/>
    <property type="match status" value="1"/>
</dbReference>
<dbReference type="SUPFAM" id="SSF63380">
    <property type="entry name" value="Riboflavin synthase domain-like"/>
    <property type="match status" value="1"/>
</dbReference>
<dbReference type="Pfam" id="PF00175">
    <property type="entry name" value="NAD_binding_1"/>
    <property type="match status" value="1"/>
</dbReference>
<feature type="domain" description="2Fe-2S ferredoxin-type" evidence="9">
    <location>
        <begin position="271"/>
        <end position="361"/>
    </location>
</feature>
<evidence type="ECO:0000256" key="6">
    <source>
        <dbReference type="ARBA" id="ARBA00023002"/>
    </source>
</evidence>
<dbReference type="InterPro" id="IPR036010">
    <property type="entry name" value="2Fe-2S_ferredoxin-like_sf"/>
</dbReference>
<dbReference type="PROSITE" id="PS51085">
    <property type="entry name" value="2FE2S_FER_2"/>
    <property type="match status" value="1"/>
</dbReference>
<dbReference type="PRINTS" id="PR00371">
    <property type="entry name" value="FPNCR"/>
</dbReference>
<dbReference type="InterPro" id="IPR001041">
    <property type="entry name" value="2Fe-2S_ferredoxin-type"/>
</dbReference>
<dbReference type="CDD" id="cd06214">
    <property type="entry name" value="PA_degradation_oxidoreductase_like"/>
    <property type="match status" value="1"/>
</dbReference>
<keyword evidence="4" id="KW-0479">Metal-binding</keyword>
<keyword evidence="3" id="KW-0001">2Fe-2S</keyword>
<evidence type="ECO:0000256" key="4">
    <source>
        <dbReference type="ARBA" id="ARBA00022723"/>
    </source>
</evidence>
<organism evidence="11 12">
    <name type="scientific">Psychroflexus planctonicus</name>
    <dbReference type="NCBI Taxonomy" id="1526575"/>
    <lineage>
        <taxon>Bacteria</taxon>
        <taxon>Pseudomonadati</taxon>
        <taxon>Bacteroidota</taxon>
        <taxon>Flavobacteriia</taxon>
        <taxon>Flavobacteriales</taxon>
        <taxon>Flavobacteriaceae</taxon>
        <taxon>Psychroflexus</taxon>
    </lineage>
</organism>
<dbReference type="PANTHER" id="PTHR47354">
    <property type="entry name" value="NADH OXIDOREDUCTASE HCR"/>
    <property type="match status" value="1"/>
</dbReference>
<dbReference type="InterPro" id="IPR006058">
    <property type="entry name" value="2Fe2S_fd_BS"/>
</dbReference>
<dbReference type="InterPro" id="IPR001709">
    <property type="entry name" value="Flavoprot_Pyr_Nucl_cyt_Rdtase"/>
</dbReference>
<dbReference type="PRINTS" id="PR00410">
    <property type="entry name" value="PHEHYDRXLASE"/>
</dbReference>
<dbReference type="PANTHER" id="PTHR47354:SF8">
    <property type="entry name" value="1,2-PHENYLACETYL-COA EPOXIDASE, SUBUNIT E"/>
    <property type="match status" value="1"/>
</dbReference>
<dbReference type="SUPFAM" id="SSF54292">
    <property type="entry name" value="2Fe-2S ferredoxin-like"/>
    <property type="match status" value="1"/>
</dbReference>
<name>A0ABQ1SHK8_9FLAO</name>
<comment type="caution">
    <text evidence="11">The sequence shown here is derived from an EMBL/GenBank/DDBJ whole genome shotgun (WGS) entry which is preliminary data.</text>
</comment>
<evidence type="ECO:0000256" key="1">
    <source>
        <dbReference type="ARBA" id="ARBA00001974"/>
    </source>
</evidence>
<protein>
    <submittedName>
        <fullName evidence="11">Flavodoxin reductase</fullName>
    </submittedName>
</protein>
<keyword evidence="8" id="KW-0411">Iron-sulfur</keyword>
<dbReference type="InterPro" id="IPR012675">
    <property type="entry name" value="Beta-grasp_dom_sf"/>
</dbReference>
<dbReference type="Gene3D" id="3.10.20.30">
    <property type="match status" value="1"/>
</dbReference>
<evidence type="ECO:0000313" key="11">
    <source>
        <dbReference type="EMBL" id="GGE35111.1"/>
    </source>
</evidence>
<evidence type="ECO:0000256" key="5">
    <source>
        <dbReference type="ARBA" id="ARBA00022827"/>
    </source>
</evidence>
<dbReference type="Gene3D" id="2.40.30.10">
    <property type="entry name" value="Translation factors"/>
    <property type="match status" value="1"/>
</dbReference>
<keyword evidence="5" id="KW-0274">FAD</keyword>
<dbReference type="PROSITE" id="PS00197">
    <property type="entry name" value="2FE2S_FER_1"/>
    <property type="match status" value="1"/>
</dbReference>
<keyword evidence="6" id="KW-0560">Oxidoreductase</keyword>
<dbReference type="InterPro" id="IPR050415">
    <property type="entry name" value="MRET"/>
</dbReference>
<dbReference type="InterPro" id="IPR008333">
    <property type="entry name" value="Cbr1-like_FAD-bd_dom"/>
</dbReference>
<dbReference type="InterPro" id="IPR039261">
    <property type="entry name" value="FNR_nucleotide-bd"/>
</dbReference>
<evidence type="ECO:0000256" key="2">
    <source>
        <dbReference type="ARBA" id="ARBA00022630"/>
    </source>
</evidence>
<evidence type="ECO:0000256" key="8">
    <source>
        <dbReference type="ARBA" id="ARBA00023014"/>
    </source>
</evidence>
<dbReference type="InterPro" id="IPR017927">
    <property type="entry name" value="FAD-bd_FR_type"/>
</dbReference>
<dbReference type="InterPro" id="IPR001433">
    <property type="entry name" value="OxRdtase_FAD/NAD-bd"/>
</dbReference>
<dbReference type="CDD" id="cd00207">
    <property type="entry name" value="fer2"/>
    <property type="match status" value="1"/>
</dbReference>
<accession>A0ABQ1SHK8</accession>
<comment type="cofactor">
    <cofactor evidence="1">
        <name>FAD</name>
        <dbReference type="ChEBI" id="CHEBI:57692"/>
    </cofactor>
</comment>
<dbReference type="Pfam" id="PF00970">
    <property type="entry name" value="FAD_binding_6"/>
    <property type="match status" value="1"/>
</dbReference>
<evidence type="ECO:0000256" key="7">
    <source>
        <dbReference type="ARBA" id="ARBA00023004"/>
    </source>
</evidence>
<evidence type="ECO:0000259" key="9">
    <source>
        <dbReference type="PROSITE" id="PS51085"/>
    </source>
</evidence>
<sequence length="361" mass="40550">MEYKVAKAVIFAEKLNMSKAYSLHIKDIQRATEKAVKIIFDVPETLQQEFTFQPGQYLNLETTIDGEKVRRSYSICSSPSEELAVAVKELEGGVFSTYVNRTLKVGDALAVFPPEGNFLLQPAENADTYCAFAAGSGITPMLSMIKQVLKEGKNKFVLVYGNRSPEETMFLEELLNLQKQHPEHLFVDYIYSRKQAEGATFGRIERATINYVLKNKYAGVGFAQFLLCGPEEMINHAQEVLLENEVNEDQIAFELFHTTEEGEDVAKEGFSEIEIRVDDESYTFSMNQQDVILDAALEKDIDAPYSCQGGICSSCVAKVVEGQAKMRKNQILTDEEIEEGLILTCQAHPISNRIIIDYDDV</sequence>
<keyword evidence="2" id="KW-0285">Flavoprotein</keyword>
<dbReference type="RefSeq" id="WP_308420165.1">
    <property type="nucleotide sequence ID" value="NZ_BMGM01000005.1"/>
</dbReference>
<dbReference type="Proteomes" id="UP000599179">
    <property type="component" value="Unassembled WGS sequence"/>
</dbReference>
<reference evidence="12" key="1">
    <citation type="journal article" date="2019" name="Int. J. Syst. Evol. Microbiol.">
        <title>The Global Catalogue of Microorganisms (GCM) 10K type strain sequencing project: providing services to taxonomists for standard genome sequencing and annotation.</title>
        <authorList>
            <consortium name="The Broad Institute Genomics Platform"/>
            <consortium name="The Broad Institute Genome Sequencing Center for Infectious Disease"/>
            <person name="Wu L."/>
            <person name="Ma J."/>
        </authorList>
    </citation>
    <scope>NUCLEOTIDE SEQUENCE [LARGE SCALE GENOMIC DNA]</scope>
    <source>
        <strain evidence="12">CGMCC 1.12931</strain>
    </source>
</reference>
<gene>
    <name evidence="11" type="primary">paaE</name>
    <name evidence="11" type="ORF">GCM10010832_14080</name>
</gene>
<dbReference type="InterPro" id="IPR017938">
    <property type="entry name" value="Riboflavin_synthase-like_b-brl"/>
</dbReference>
<dbReference type="PROSITE" id="PS51384">
    <property type="entry name" value="FAD_FR"/>
    <property type="match status" value="1"/>
</dbReference>
<evidence type="ECO:0000313" key="12">
    <source>
        <dbReference type="Proteomes" id="UP000599179"/>
    </source>
</evidence>
<proteinExistence type="predicted"/>
<evidence type="ECO:0000256" key="3">
    <source>
        <dbReference type="ARBA" id="ARBA00022714"/>
    </source>
</evidence>
<dbReference type="Pfam" id="PF00111">
    <property type="entry name" value="Fer2"/>
    <property type="match status" value="1"/>
</dbReference>
<keyword evidence="7" id="KW-0408">Iron</keyword>
<dbReference type="EMBL" id="BMGM01000005">
    <property type="protein sequence ID" value="GGE35111.1"/>
    <property type="molecule type" value="Genomic_DNA"/>
</dbReference>
<evidence type="ECO:0000259" key="10">
    <source>
        <dbReference type="PROSITE" id="PS51384"/>
    </source>
</evidence>
<feature type="domain" description="FAD-binding FR-type" evidence="10">
    <location>
        <begin position="18"/>
        <end position="121"/>
    </location>
</feature>
<dbReference type="Gene3D" id="3.40.50.80">
    <property type="entry name" value="Nucleotide-binding domain of ferredoxin-NADP reductase (FNR) module"/>
    <property type="match status" value="1"/>
</dbReference>